<dbReference type="Proteomes" id="UP001597389">
    <property type="component" value="Unassembled WGS sequence"/>
</dbReference>
<name>A0ABW4ZBZ2_9BACT</name>
<reference evidence="2" key="1">
    <citation type="journal article" date="2019" name="Int. J. Syst. Evol. Microbiol.">
        <title>The Global Catalogue of Microorganisms (GCM) 10K type strain sequencing project: providing services to taxonomists for standard genome sequencing and annotation.</title>
        <authorList>
            <consortium name="The Broad Institute Genomics Platform"/>
            <consortium name="The Broad Institute Genome Sequencing Center for Infectious Disease"/>
            <person name="Wu L."/>
            <person name="Ma J."/>
        </authorList>
    </citation>
    <scope>NUCLEOTIDE SEQUENCE [LARGE SCALE GENOMIC DNA]</scope>
    <source>
        <strain evidence="2">CCUG 57942</strain>
    </source>
</reference>
<evidence type="ECO:0000313" key="2">
    <source>
        <dbReference type="Proteomes" id="UP001597389"/>
    </source>
</evidence>
<evidence type="ECO:0000313" key="1">
    <source>
        <dbReference type="EMBL" id="MFD2159389.1"/>
    </source>
</evidence>
<protein>
    <submittedName>
        <fullName evidence="1">DUF1287 domain-containing protein</fullName>
    </submittedName>
</protein>
<comment type="caution">
    <text evidence="1">The sequence shown here is derived from an EMBL/GenBank/DDBJ whole genome shotgun (WGS) entry which is preliminary data.</text>
</comment>
<gene>
    <name evidence="1" type="ORF">ACFSW8_10800</name>
</gene>
<dbReference type="RefSeq" id="WP_377087676.1">
    <property type="nucleotide sequence ID" value="NZ_JBHSJL010000014.1"/>
</dbReference>
<sequence>MLKKLHCVVILPGLFLLGVMGVVGQSQVGEGLERQSREVGVSMAQAARWQVGKTVSYDPEYVGLKYPMGDLPIEKGVCTDVVVRAMRKAYGIDLQRAVHEDMKKHFSKYPQRWGLKRPDRNIDHRRVPNLQKYFERQGWALEVTKKPGDYRPGDLVTCTVAGRLPHIMIVSDKKDSSGVPMVIHNIGSGAREEACLFDFPLTGHYRLKR</sequence>
<dbReference type="Pfam" id="PF06940">
    <property type="entry name" value="DUF1287"/>
    <property type="match status" value="1"/>
</dbReference>
<keyword evidence="2" id="KW-1185">Reference proteome</keyword>
<dbReference type="EMBL" id="JBHUJB010000044">
    <property type="protein sequence ID" value="MFD2159389.1"/>
    <property type="molecule type" value="Genomic_DNA"/>
</dbReference>
<dbReference type="InterPro" id="IPR009706">
    <property type="entry name" value="DUF1287"/>
</dbReference>
<dbReference type="PIRSF" id="PIRSF011444">
    <property type="entry name" value="DUF1287"/>
    <property type="match status" value="1"/>
</dbReference>
<accession>A0ABW4ZBZ2</accession>
<proteinExistence type="predicted"/>
<organism evidence="1 2">
    <name type="scientific">Rubritalea tangerina</name>
    <dbReference type="NCBI Taxonomy" id="430798"/>
    <lineage>
        <taxon>Bacteria</taxon>
        <taxon>Pseudomonadati</taxon>
        <taxon>Verrucomicrobiota</taxon>
        <taxon>Verrucomicrobiia</taxon>
        <taxon>Verrucomicrobiales</taxon>
        <taxon>Rubritaleaceae</taxon>
        <taxon>Rubritalea</taxon>
    </lineage>
</organism>